<dbReference type="RefSeq" id="XP_817045.1">
    <property type="nucleotide sequence ID" value="XM_811952.1"/>
</dbReference>
<evidence type="ECO:0000256" key="1">
    <source>
        <dbReference type="PROSITE-ProRule" id="PRU00283"/>
    </source>
</evidence>
<name>Q4DRM8_TRYCC</name>
<reference evidence="5 6" key="1">
    <citation type="journal article" date="2005" name="Science">
        <title>The genome sequence of Trypanosoma cruzi, etiologic agent of Chagas disease.</title>
        <authorList>
            <person name="El-Sayed N.M."/>
            <person name="Myler P.J."/>
            <person name="Bartholomeu D.C."/>
            <person name="Nilsson D."/>
            <person name="Aggarwal G."/>
            <person name="Tran A.N."/>
            <person name="Ghedin E."/>
            <person name="Worthey E.A."/>
            <person name="Delcher A.L."/>
            <person name="Blandin G."/>
            <person name="Westenberger S.J."/>
            <person name="Caler E."/>
            <person name="Cerqueira G.C."/>
            <person name="Branche C."/>
            <person name="Haas B."/>
            <person name="Anupama A."/>
            <person name="Arner E."/>
            <person name="Aslund L."/>
            <person name="Attipoe P."/>
            <person name="Bontempi E."/>
            <person name="Bringaud F."/>
            <person name="Burton P."/>
            <person name="Cadag E."/>
            <person name="Campbell D.A."/>
            <person name="Carrington M."/>
            <person name="Crabtree J."/>
            <person name="Darban H."/>
            <person name="da Silveira J.F."/>
            <person name="de Jong P."/>
            <person name="Edwards K."/>
            <person name="Englund P.T."/>
            <person name="Fazelina G."/>
            <person name="Feldblyum T."/>
            <person name="Ferella M."/>
            <person name="Frasch A.C."/>
            <person name="Gull K."/>
            <person name="Horn D."/>
            <person name="Hou L."/>
            <person name="Huang Y."/>
            <person name="Kindlund E."/>
            <person name="Klingbeil M."/>
            <person name="Kluge S."/>
            <person name="Koo H."/>
            <person name="Lacerda D."/>
            <person name="Levin M.J."/>
            <person name="Lorenzi H."/>
            <person name="Louie T."/>
            <person name="Machado C.R."/>
            <person name="McCulloch R."/>
            <person name="McKenna A."/>
            <person name="Mizuno Y."/>
            <person name="Mottram J.C."/>
            <person name="Nelson S."/>
            <person name="Ochaya S."/>
            <person name="Osoegawa K."/>
            <person name="Pai G."/>
            <person name="Parsons M."/>
            <person name="Pentony M."/>
            <person name="Pettersson U."/>
            <person name="Pop M."/>
            <person name="Ramirez J.L."/>
            <person name="Rinta J."/>
            <person name="Robertson L."/>
            <person name="Salzberg S.L."/>
            <person name="Sanchez D.O."/>
            <person name="Seyler A."/>
            <person name="Sharma R."/>
            <person name="Shetty J."/>
            <person name="Simpson A.J."/>
            <person name="Sisk E."/>
            <person name="Tammi M.T."/>
            <person name="Tarleton R."/>
            <person name="Teixeira S."/>
            <person name="Van Aken S."/>
            <person name="Vogt C."/>
            <person name="Ward P.N."/>
            <person name="Wickstead B."/>
            <person name="Wortman J."/>
            <person name="White O."/>
            <person name="Fraser C.M."/>
            <person name="Stuart K.D."/>
            <person name="Andersson B."/>
        </authorList>
    </citation>
    <scope>NUCLEOTIDE SEQUENCE [LARGE SCALE GENOMIC DNA]</scope>
    <source>
        <strain evidence="5 6">CL Brener</strain>
    </source>
</reference>
<feature type="region of interest" description="Disordered" evidence="2">
    <location>
        <begin position="725"/>
        <end position="758"/>
    </location>
</feature>
<accession>Q4DRM8</accession>
<dbReference type="STRING" id="353153.Q4DRM8"/>
<protein>
    <submittedName>
        <fullName evidence="5">Kinesin, putative</fullName>
    </submittedName>
</protein>
<dbReference type="InterPro" id="IPR027417">
    <property type="entry name" value="P-loop_NTPase"/>
</dbReference>
<dbReference type="OMA" id="TWVVCCS"/>
<feature type="compositionally biased region" description="Low complexity" evidence="2">
    <location>
        <begin position="640"/>
        <end position="650"/>
    </location>
</feature>
<dbReference type="PaxDb" id="353153-Q4DRM8"/>
<proteinExistence type="inferred from homology"/>
<dbReference type="PANTHER" id="PTHR24115">
    <property type="entry name" value="KINESIN-RELATED"/>
    <property type="match status" value="1"/>
</dbReference>
<feature type="compositionally biased region" description="Polar residues" evidence="2">
    <location>
        <begin position="738"/>
        <end position="750"/>
    </location>
</feature>
<dbReference type="InParanoid" id="Q4DRM8"/>
<evidence type="ECO:0000313" key="5">
    <source>
        <dbReference type="EMBL" id="EAN95194.1"/>
    </source>
</evidence>
<dbReference type="GO" id="GO:0008017">
    <property type="term" value="F:microtubule binding"/>
    <property type="evidence" value="ECO:0007669"/>
    <property type="project" value="InterPro"/>
</dbReference>
<comment type="similarity">
    <text evidence="1">Belongs to the TRAFAC class myosin-kinesin ATPase superfamily. Kinesin family.</text>
</comment>
<dbReference type="GO" id="GO:0005524">
    <property type="term" value="F:ATP binding"/>
    <property type="evidence" value="ECO:0007669"/>
    <property type="project" value="UniProtKB-UniRule"/>
</dbReference>
<feature type="binding site" evidence="1">
    <location>
        <begin position="175"/>
        <end position="182"/>
    </location>
    <ligand>
        <name>ATP</name>
        <dbReference type="ChEBI" id="CHEBI:30616"/>
    </ligand>
</feature>
<keyword evidence="1" id="KW-0505">Motor protein</keyword>
<dbReference type="PANTHER" id="PTHR24115:SF546">
    <property type="entry name" value="KINESIN-LIKE PROTEIN KIF14"/>
    <property type="match status" value="1"/>
</dbReference>
<dbReference type="InterPro" id="IPR027640">
    <property type="entry name" value="Kinesin-like_fam"/>
</dbReference>
<keyword evidence="3" id="KW-0732">Signal</keyword>
<gene>
    <name evidence="5" type="ORF">Tc00.1047053509023.180</name>
</gene>
<dbReference type="EMBL" id="AAHK01000227">
    <property type="protein sequence ID" value="EAN95194.1"/>
    <property type="molecule type" value="Genomic_DNA"/>
</dbReference>
<evidence type="ECO:0000259" key="4">
    <source>
        <dbReference type="PROSITE" id="PS50067"/>
    </source>
</evidence>
<feature type="region of interest" description="Disordered" evidence="2">
    <location>
        <begin position="640"/>
        <end position="663"/>
    </location>
</feature>
<dbReference type="GO" id="GO:0005874">
    <property type="term" value="C:microtubule"/>
    <property type="evidence" value="ECO:0007669"/>
    <property type="project" value="TreeGrafter"/>
</dbReference>
<dbReference type="PRINTS" id="PR00380">
    <property type="entry name" value="KINESINHEAVY"/>
</dbReference>
<dbReference type="Pfam" id="PF00225">
    <property type="entry name" value="Kinesin"/>
    <property type="match status" value="3"/>
</dbReference>
<dbReference type="PROSITE" id="PS50067">
    <property type="entry name" value="KINESIN_MOTOR_2"/>
    <property type="match status" value="1"/>
</dbReference>
<feature type="region of interest" description="Disordered" evidence="2">
    <location>
        <begin position="993"/>
        <end position="1022"/>
    </location>
</feature>
<dbReference type="GeneID" id="3549030"/>
<keyword evidence="6" id="KW-1185">Reference proteome</keyword>
<feature type="region of interest" description="Disordered" evidence="2">
    <location>
        <begin position="124"/>
        <end position="149"/>
    </location>
</feature>
<comment type="caution">
    <text evidence="5">The sequence shown here is derived from an EMBL/GenBank/DDBJ whole genome shotgun (WGS) entry which is preliminary data.</text>
</comment>
<evidence type="ECO:0000256" key="3">
    <source>
        <dbReference type="SAM" id="SignalP"/>
    </source>
</evidence>
<keyword evidence="1" id="KW-0067">ATP-binding</keyword>
<evidence type="ECO:0000313" key="6">
    <source>
        <dbReference type="Proteomes" id="UP000002296"/>
    </source>
</evidence>
<dbReference type="SUPFAM" id="SSF52540">
    <property type="entry name" value="P-loop containing nucleoside triphosphate hydrolases"/>
    <property type="match status" value="1"/>
</dbReference>
<dbReference type="Gene3D" id="3.40.850.10">
    <property type="entry name" value="Kinesin motor domain"/>
    <property type="match status" value="1"/>
</dbReference>
<dbReference type="eggNOG" id="KOG0240">
    <property type="taxonomic scope" value="Eukaryota"/>
</dbReference>
<feature type="chain" id="PRO_5004237635" evidence="3">
    <location>
        <begin position="35"/>
        <end position="1022"/>
    </location>
</feature>
<organism evidence="5 6">
    <name type="scientific">Trypanosoma cruzi (strain CL Brener)</name>
    <dbReference type="NCBI Taxonomy" id="353153"/>
    <lineage>
        <taxon>Eukaryota</taxon>
        <taxon>Discoba</taxon>
        <taxon>Euglenozoa</taxon>
        <taxon>Kinetoplastea</taxon>
        <taxon>Metakinetoplastina</taxon>
        <taxon>Trypanosomatida</taxon>
        <taxon>Trypanosomatidae</taxon>
        <taxon>Trypanosoma</taxon>
        <taxon>Schizotrypanum</taxon>
    </lineage>
</organism>
<dbReference type="Proteomes" id="UP000002296">
    <property type="component" value="Unassembled WGS sequence"/>
</dbReference>
<feature type="compositionally biased region" description="Basic and acidic residues" evidence="2">
    <location>
        <begin position="652"/>
        <end position="662"/>
    </location>
</feature>
<feature type="signal peptide" evidence="3">
    <location>
        <begin position="1"/>
        <end position="34"/>
    </location>
</feature>
<sequence>MTWRILMSPYFRSSCRCLLLLLLCFLFLIKTTKIKNRRGAVVSSVSLCRMRVYCRFAPPCRPVETEMEHDRPDAHVSFLPPPLLLLSLRGETGGGQQTVTLADPRTGSMASSRCRRVFLPEHMSPGASSTPFSGTHLPPSKAGEKSQQEEVFDELVRPLLRDMASGTLCTFIAYGQTATGKTYTMFGPNVDGVDIAPLPQQQEIGAATTPIQPNASEQEEGIVPRLLRAIFEAPGAAEQQTAAVRMVDLSCMEVHNECVTDLAALLLLQQRSKKTDTSKKRNGKSGAICEDTDDGVAWRAWQRYEQQGRRAEGHANRWDSASISKIRNVPVNTETVPIKAIYKATEKTKVMRSVFRLRCESAAECCALLRDLLALRFRGKTERNVCSSRSHLVLRLVFYDAAEAAASIGEALFVDLAGSESYRVYAQAAGDVSLEHVSSTRHPLPLQLWLTDTSLVVSDFASNLRDGSGLTVAQRSLLHTNEMRHINVSLLALRKVVRTLHTASSLPTSSSVRHIPFRDSTLTTILEPFLVPGGNSVVTWVVCCSCKQCDFHETVESLRLGAEASATTACMQVYPPIQPASVLHTGEGSVTSSSRSGSGETFGGIKKTNYVRNVSEAATASTGAVIPRDRGKTLLASAVSSSGMSMGGHSKPTSDVDREGSKGMEVGGGGELAAYKKYTFQLIGQCKTLCERYDACVEELSRAKQALALRDCEIARLQEALAEKRRPKQLLEGPPSFPLSSSTQSVTADESNPPVPPAWLRRGAMCSTKKDMLSLLSGTSAVLDAAHSVISREALDAVVDDGEAAAKKEPETDWLSESTFRRYCIKHDPALIDCKTAGTSLRDTEGNALLLSSSFPTNTTNATTNVDATVPLDDARAMQTPSEMERSPSIVLRDHNRREQIVSFVSPSSHGAVPLMQLVKNIDSQRILPPPPSRSALCTRLTTSEGNPQSEDDFKAAGGTTYGMNTDGDVRVLKQLLLRGVDLAGGVLQKHTVAEDEKEEVEEKKKGKETAVMCDSQSEYQL</sequence>
<keyword evidence="1" id="KW-0547">Nucleotide-binding</keyword>
<dbReference type="InterPro" id="IPR036961">
    <property type="entry name" value="Kinesin_motor_dom_sf"/>
</dbReference>
<dbReference type="KEGG" id="tcr:509023.180"/>
<dbReference type="GO" id="GO:0007018">
    <property type="term" value="P:microtubule-based movement"/>
    <property type="evidence" value="ECO:0007669"/>
    <property type="project" value="InterPro"/>
</dbReference>
<dbReference type="GO" id="GO:0016887">
    <property type="term" value="F:ATP hydrolysis activity"/>
    <property type="evidence" value="ECO:0007669"/>
    <property type="project" value="TreeGrafter"/>
</dbReference>
<dbReference type="InterPro" id="IPR001752">
    <property type="entry name" value="Kinesin_motor_dom"/>
</dbReference>
<feature type="domain" description="Kinesin motor" evidence="4">
    <location>
        <begin position="49"/>
        <end position="567"/>
    </location>
</feature>
<dbReference type="AlphaFoldDB" id="Q4DRM8"/>
<dbReference type="SMART" id="SM00129">
    <property type="entry name" value="KISc"/>
    <property type="match status" value="1"/>
</dbReference>
<dbReference type="GO" id="GO:0005871">
    <property type="term" value="C:kinesin complex"/>
    <property type="evidence" value="ECO:0007669"/>
    <property type="project" value="TreeGrafter"/>
</dbReference>
<dbReference type="GO" id="GO:0003777">
    <property type="term" value="F:microtubule motor activity"/>
    <property type="evidence" value="ECO:0007669"/>
    <property type="project" value="InterPro"/>
</dbReference>
<evidence type="ECO:0000256" key="2">
    <source>
        <dbReference type="SAM" id="MobiDB-lite"/>
    </source>
</evidence>